<evidence type="ECO:0000313" key="3">
    <source>
        <dbReference type="EMBL" id="UNM10266.1"/>
    </source>
</evidence>
<dbReference type="PANTHER" id="PTHR43833">
    <property type="entry name" value="POTASSIUM CHANNEL PROTEIN 2-RELATED-RELATED"/>
    <property type="match status" value="1"/>
</dbReference>
<dbReference type="Pfam" id="PF02080">
    <property type="entry name" value="TrkA_C"/>
    <property type="match status" value="1"/>
</dbReference>
<dbReference type="Pfam" id="PF02254">
    <property type="entry name" value="TrkA_N"/>
    <property type="match status" value="1"/>
</dbReference>
<dbReference type="EMBL" id="CP071872">
    <property type="protein sequence ID" value="UNM10266.1"/>
    <property type="molecule type" value="Genomic_DNA"/>
</dbReference>
<dbReference type="RefSeq" id="WP_242328758.1">
    <property type="nucleotide sequence ID" value="NZ_CP071872.1"/>
</dbReference>
<dbReference type="PANTHER" id="PTHR43833:SF7">
    <property type="entry name" value="KTR SYSTEM POTASSIUM UPTAKE PROTEIN C"/>
    <property type="match status" value="1"/>
</dbReference>
<dbReference type="PROSITE" id="PS51202">
    <property type="entry name" value="RCK_C"/>
    <property type="match status" value="1"/>
</dbReference>
<accession>A0ABY3WIB5</accession>
<dbReference type="InterPro" id="IPR036291">
    <property type="entry name" value="NAD(P)-bd_dom_sf"/>
</dbReference>
<dbReference type="SUPFAM" id="SSF116726">
    <property type="entry name" value="TrkA C-terminal domain-like"/>
    <property type="match status" value="1"/>
</dbReference>
<evidence type="ECO:0000313" key="4">
    <source>
        <dbReference type="Proteomes" id="UP000828924"/>
    </source>
</evidence>
<organism evidence="3 4">
    <name type="scientific">Streptomyces formicae</name>
    <dbReference type="NCBI Taxonomy" id="1616117"/>
    <lineage>
        <taxon>Bacteria</taxon>
        <taxon>Bacillati</taxon>
        <taxon>Actinomycetota</taxon>
        <taxon>Actinomycetes</taxon>
        <taxon>Kitasatosporales</taxon>
        <taxon>Streptomycetaceae</taxon>
        <taxon>Streptomyces</taxon>
    </lineage>
</organism>
<name>A0ABY3WIB5_9ACTN</name>
<feature type="domain" description="RCK C-terminal" evidence="2">
    <location>
        <begin position="166"/>
        <end position="248"/>
    </location>
</feature>
<keyword evidence="4" id="KW-1185">Reference proteome</keyword>
<dbReference type="InterPro" id="IPR003148">
    <property type="entry name" value="RCK_N"/>
</dbReference>
<evidence type="ECO:0000259" key="2">
    <source>
        <dbReference type="PROSITE" id="PS51202"/>
    </source>
</evidence>
<evidence type="ECO:0000259" key="1">
    <source>
        <dbReference type="PROSITE" id="PS51201"/>
    </source>
</evidence>
<dbReference type="Proteomes" id="UP000828924">
    <property type="component" value="Chromosome"/>
</dbReference>
<dbReference type="PROSITE" id="PS51201">
    <property type="entry name" value="RCK_N"/>
    <property type="match status" value="1"/>
</dbReference>
<reference evidence="3 4" key="1">
    <citation type="submission" date="2021-03" db="EMBL/GenBank/DDBJ databases">
        <title>Complete genome of Streptomyces formicae strain 1H-GS9 (DSM 100524).</title>
        <authorList>
            <person name="Atanasov K.E."/>
            <person name="Altabella T."/>
            <person name="Ferrer A."/>
        </authorList>
    </citation>
    <scope>NUCLEOTIDE SEQUENCE [LARGE SCALE GENOMIC DNA]</scope>
    <source>
        <strain evidence="3 4">1H-GS9</strain>
    </source>
</reference>
<dbReference type="InterPro" id="IPR036721">
    <property type="entry name" value="RCK_C_sf"/>
</dbReference>
<feature type="domain" description="RCK N-terminal" evidence="1">
    <location>
        <begin position="34"/>
        <end position="151"/>
    </location>
</feature>
<sequence length="248" mass="26888">MARSRYLDRLRRRGVRRPSDRGAPAPRTGDSRSDLRVAVIGLGRFGCSLGAELMRRGWDVLGIDSDAAMVQRMRDVLTHAATADCTDPEALDQLGVAEFSRAVVAIGDSLEASVLVASNLADAGVPHIWAKAVSRQHGRILERVGAHHVVLPEQDMGERVAHLVTGRMLDFIEFDDDYALAKTVAPACATGRPLGELRVRATYGITVVGIKRSGEDFTYATAETVVRRGDIVIVTGRTRAVETFAELV</sequence>
<proteinExistence type="predicted"/>
<dbReference type="InterPro" id="IPR006037">
    <property type="entry name" value="RCK_C"/>
</dbReference>
<dbReference type="Gene3D" id="3.30.70.1450">
    <property type="entry name" value="Regulator of K+ conductance, C-terminal domain"/>
    <property type="match status" value="1"/>
</dbReference>
<dbReference type="InterPro" id="IPR050721">
    <property type="entry name" value="Trk_Ktr_HKT_K-transport"/>
</dbReference>
<dbReference type="Gene3D" id="3.40.50.720">
    <property type="entry name" value="NAD(P)-binding Rossmann-like Domain"/>
    <property type="match status" value="1"/>
</dbReference>
<gene>
    <name evidence="3" type="ORF">J4032_00930</name>
</gene>
<protein>
    <submittedName>
        <fullName evidence="3">TrkA family potassium uptake protein</fullName>
    </submittedName>
</protein>
<dbReference type="SUPFAM" id="SSF51735">
    <property type="entry name" value="NAD(P)-binding Rossmann-fold domains"/>
    <property type="match status" value="1"/>
</dbReference>